<evidence type="ECO:0000256" key="1">
    <source>
        <dbReference type="SAM" id="SignalP"/>
    </source>
</evidence>
<keyword evidence="1" id="KW-0732">Signal</keyword>
<name>A0A3R9PLP7_9BACT</name>
<feature type="chain" id="PRO_5018613761" evidence="1">
    <location>
        <begin position="27"/>
        <end position="185"/>
    </location>
</feature>
<reference evidence="3 4" key="1">
    <citation type="submission" date="2018-12" db="EMBL/GenBank/DDBJ databases">
        <authorList>
            <person name="Feng G."/>
            <person name="Zhu H."/>
        </authorList>
    </citation>
    <scope>NUCLEOTIDE SEQUENCE [LARGE SCALE GENOMIC DNA]</scope>
    <source>
        <strain evidence="3 4">LMG 26000</strain>
    </source>
</reference>
<keyword evidence="4" id="KW-1185">Reference proteome</keyword>
<gene>
    <name evidence="3" type="ORF">EI293_17200</name>
</gene>
<dbReference type="InterPro" id="IPR014710">
    <property type="entry name" value="RmlC-like_jellyroll"/>
</dbReference>
<dbReference type="SUPFAM" id="SSF51182">
    <property type="entry name" value="RmlC-like cupins"/>
    <property type="match status" value="1"/>
</dbReference>
<dbReference type="AlphaFoldDB" id="A0A3R9PLP7"/>
<organism evidence="3 4">
    <name type="scientific">Hymenobacter perfusus</name>
    <dbReference type="NCBI Taxonomy" id="1236770"/>
    <lineage>
        <taxon>Bacteria</taxon>
        <taxon>Pseudomonadati</taxon>
        <taxon>Bacteroidota</taxon>
        <taxon>Cytophagia</taxon>
        <taxon>Cytophagales</taxon>
        <taxon>Hymenobacteraceae</taxon>
        <taxon>Hymenobacter</taxon>
    </lineage>
</organism>
<dbReference type="InterPro" id="IPR011051">
    <property type="entry name" value="RmlC_Cupin_sf"/>
</dbReference>
<accession>A0A3R9PLP7</accession>
<sequence length="185" mass="20600">MPMQRRSFLQLSLAAPALAYTLPALGATGSLPKKSVLVRAGQDRSGQPFEFLDATFTVKVSGRDNEGRCVIFDTLRRAKIGPALHLHTDLDEWFYVVEGEFKFQAGTEMLRLRAGDSLFVPREMVHAFVKTSEGPARLIVMHQPAGSMEEYFRLVSQLPDQGLENRKALAEKHGTRFVGPQLTPD</sequence>
<dbReference type="Proteomes" id="UP000270291">
    <property type="component" value="Unassembled WGS sequence"/>
</dbReference>
<dbReference type="InterPro" id="IPR013096">
    <property type="entry name" value="Cupin_2"/>
</dbReference>
<evidence type="ECO:0000313" key="4">
    <source>
        <dbReference type="Proteomes" id="UP000270291"/>
    </source>
</evidence>
<dbReference type="PROSITE" id="PS51318">
    <property type="entry name" value="TAT"/>
    <property type="match status" value="1"/>
</dbReference>
<evidence type="ECO:0000259" key="2">
    <source>
        <dbReference type="Pfam" id="PF07883"/>
    </source>
</evidence>
<feature type="signal peptide" evidence="1">
    <location>
        <begin position="1"/>
        <end position="26"/>
    </location>
</feature>
<dbReference type="PANTHER" id="PTHR36440:SF1">
    <property type="entry name" value="PUTATIVE (AFU_ORTHOLOGUE AFUA_8G07350)-RELATED"/>
    <property type="match status" value="1"/>
</dbReference>
<feature type="domain" description="Cupin type-2" evidence="2">
    <location>
        <begin position="83"/>
        <end position="141"/>
    </location>
</feature>
<dbReference type="EMBL" id="RWIU01000006">
    <property type="protein sequence ID" value="RSK41162.1"/>
    <property type="molecule type" value="Genomic_DNA"/>
</dbReference>
<comment type="caution">
    <text evidence="3">The sequence shown here is derived from an EMBL/GenBank/DDBJ whole genome shotgun (WGS) entry which is preliminary data.</text>
</comment>
<proteinExistence type="predicted"/>
<evidence type="ECO:0000313" key="3">
    <source>
        <dbReference type="EMBL" id="RSK41162.1"/>
    </source>
</evidence>
<dbReference type="Gene3D" id="2.60.120.10">
    <property type="entry name" value="Jelly Rolls"/>
    <property type="match status" value="1"/>
</dbReference>
<dbReference type="Pfam" id="PF07883">
    <property type="entry name" value="Cupin_2"/>
    <property type="match status" value="1"/>
</dbReference>
<dbReference type="PANTHER" id="PTHR36440">
    <property type="entry name" value="PUTATIVE (AFU_ORTHOLOGUE AFUA_8G07350)-RELATED"/>
    <property type="match status" value="1"/>
</dbReference>
<dbReference type="InterPro" id="IPR053146">
    <property type="entry name" value="QDO-like"/>
</dbReference>
<dbReference type="OrthoDB" id="9794183at2"/>
<protein>
    <submittedName>
        <fullName evidence="3">Cupin domain-containing protein</fullName>
    </submittedName>
</protein>
<dbReference type="InterPro" id="IPR006311">
    <property type="entry name" value="TAT_signal"/>
</dbReference>